<dbReference type="Proteomes" id="UP001303902">
    <property type="component" value="Chromosome"/>
</dbReference>
<evidence type="ECO:0000256" key="4">
    <source>
        <dbReference type="RuleBase" id="RU003476"/>
    </source>
</evidence>
<evidence type="ECO:0000313" key="6">
    <source>
        <dbReference type="EMBL" id="WOV86375.1"/>
    </source>
</evidence>
<evidence type="ECO:0000256" key="2">
    <source>
        <dbReference type="ARBA" id="ARBA00022801"/>
    </source>
</evidence>
<evidence type="ECO:0000259" key="5">
    <source>
        <dbReference type="PROSITE" id="PS51462"/>
    </source>
</evidence>
<dbReference type="PRINTS" id="PR00502">
    <property type="entry name" value="NUDIXFAMILY"/>
</dbReference>
<gene>
    <name evidence="6" type="ORF">QWT69_10535</name>
</gene>
<dbReference type="InterPro" id="IPR020476">
    <property type="entry name" value="Nudix_hydrolase"/>
</dbReference>
<protein>
    <submittedName>
        <fullName evidence="6">NUDIX domain-containing protein</fullName>
    </submittedName>
</protein>
<organism evidence="6 7">
    <name type="scientific">Sporosarcina oncorhynchi</name>
    <dbReference type="NCBI Taxonomy" id="3056444"/>
    <lineage>
        <taxon>Bacteria</taxon>
        <taxon>Bacillati</taxon>
        <taxon>Bacillota</taxon>
        <taxon>Bacilli</taxon>
        <taxon>Bacillales</taxon>
        <taxon>Caryophanaceae</taxon>
        <taxon>Sporosarcina</taxon>
    </lineage>
</organism>
<keyword evidence="2 4" id="KW-0378">Hydrolase</keyword>
<feature type="domain" description="Nudix hydrolase" evidence="5">
    <location>
        <begin position="22"/>
        <end position="151"/>
    </location>
</feature>
<dbReference type="InterPro" id="IPR020084">
    <property type="entry name" value="NUDIX_hydrolase_CS"/>
</dbReference>
<dbReference type="PROSITE" id="PS51462">
    <property type="entry name" value="NUDIX"/>
    <property type="match status" value="1"/>
</dbReference>
<dbReference type="RefSeq" id="WP_317965494.1">
    <property type="nucleotide sequence ID" value="NZ_CP129118.1"/>
</dbReference>
<evidence type="ECO:0000256" key="3">
    <source>
        <dbReference type="ARBA" id="ARBA00022842"/>
    </source>
</evidence>
<proteinExistence type="inferred from homology"/>
<dbReference type="EMBL" id="CP129118">
    <property type="protein sequence ID" value="WOV86375.1"/>
    <property type="molecule type" value="Genomic_DNA"/>
</dbReference>
<name>A0ABZ0L2H6_9BACL</name>
<accession>A0ABZ0L2H6</accession>
<dbReference type="CDD" id="cd04665">
    <property type="entry name" value="NUDIX_RppH"/>
    <property type="match status" value="1"/>
</dbReference>
<dbReference type="Gene3D" id="3.90.79.10">
    <property type="entry name" value="Nucleoside Triphosphate Pyrophosphohydrolase"/>
    <property type="match status" value="1"/>
</dbReference>
<dbReference type="PANTHER" id="PTHR43222">
    <property type="entry name" value="NUDIX HYDROLASE 23"/>
    <property type="match status" value="1"/>
</dbReference>
<comment type="cofactor">
    <cofactor evidence="1">
        <name>Mg(2+)</name>
        <dbReference type="ChEBI" id="CHEBI:18420"/>
    </cofactor>
</comment>
<sequence length="154" mass="17526">MITSFKDLQGAHVELTFGKNRLGMEARHVLVVLKHEGKWLLTRHMVRGIEFPGGKAEEGETVEEAAIRETIEETGVTIKNLTRFAEYVVSSDVPFCKAVFTANISSIDENPQLFETYGAIWLTNEELTACEELSFHMKDEGMQEIRKWVEQYGD</sequence>
<dbReference type="InterPro" id="IPR014078">
    <property type="entry name" value="Nudix_YtkD"/>
</dbReference>
<dbReference type="SUPFAM" id="SSF55811">
    <property type="entry name" value="Nudix"/>
    <property type="match status" value="1"/>
</dbReference>
<evidence type="ECO:0000313" key="7">
    <source>
        <dbReference type="Proteomes" id="UP001303902"/>
    </source>
</evidence>
<keyword evidence="3" id="KW-0460">Magnesium</keyword>
<evidence type="ECO:0000256" key="1">
    <source>
        <dbReference type="ARBA" id="ARBA00001946"/>
    </source>
</evidence>
<keyword evidence="7" id="KW-1185">Reference proteome</keyword>
<dbReference type="PANTHER" id="PTHR43222:SF2">
    <property type="entry name" value="NUDIX HYDROLASE 23, CHLOROPLASTIC"/>
    <property type="match status" value="1"/>
</dbReference>
<comment type="similarity">
    <text evidence="4">Belongs to the Nudix hydrolase family.</text>
</comment>
<dbReference type="PROSITE" id="PS00893">
    <property type="entry name" value="NUDIX_BOX"/>
    <property type="match status" value="1"/>
</dbReference>
<dbReference type="InterPro" id="IPR015797">
    <property type="entry name" value="NUDIX_hydrolase-like_dom_sf"/>
</dbReference>
<dbReference type="Pfam" id="PF00293">
    <property type="entry name" value="NUDIX"/>
    <property type="match status" value="1"/>
</dbReference>
<dbReference type="InterPro" id="IPR000086">
    <property type="entry name" value="NUDIX_hydrolase_dom"/>
</dbReference>
<reference evidence="6 7" key="1">
    <citation type="submission" date="2023-06" db="EMBL/GenBank/DDBJ databases">
        <title>Sporosarcina sp. nov., isolated from Korean tranditional fermented seafood 'Jeotgal'.</title>
        <authorList>
            <person name="Yang A.I."/>
            <person name="Shin N.-R."/>
        </authorList>
    </citation>
    <scope>NUCLEOTIDE SEQUENCE [LARGE SCALE GENOMIC DNA]</scope>
    <source>
        <strain evidence="6 7">T2O-4</strain>
    </source>
</reference>